<proteinExistence type="predicted"/>
<dbReference type="Proteomes" id="UP000719766">
    <property type="component" value="Unassembled WGS sequence"/>
</dbReference>
<name>A0A9P7AEC7_9AGAM</name>
<dbReference type="AlphaFoldDB" id="A0A9P7AEC7"/>
<feature type="compositionally biased region" description="Basic residues" evidence="1">
    <location>
        <begin position="151"/>
        <end position="162"/>
    </location>
</feature>
<sequence length="542" mass="59404">MSSSAHFSAPSTVSNISDANNSQSTPSAFVSTTQEHNHAELAHYGHPQAFNHTTEFEASCSFRQGPLPQLSNSHPTHHGFSLPPLCMYTPGSMYLSHPAPTPIQPDPTPIQPAPMLHSTSTHVCPHSTPQLNKKPASSDELEQPLLPPPAKGKKCGKGKGTAKPKLEPDSSEAPKKGCKAGAVDETNPLRGTVVHLAGYPTGYHKVTNEDLIAFSDILTASGQGTSIYSQSWICSESANGNAASTSSAIGLHQNAAIPAQPQASTSADHTIGGIMQANDQWRYPLAHIRMLIRIAVCCGATPNPHLLALTTERGQRVEIIHQLWPLSLMRSEVDPSTLETVLSKVTKKPLSQNDILDFAVPWFLQFSYDVRCKLHDTLDDSRTGFGLGDGAYGDVLIDKILDCARMFIRPWANMLPLSIAKEIVYHVVFRSQETCNVRLTIADLEPAKFCNAPHPPWEALTFFASSCYEVLLKRLSHYPNCDTLLATFPCPSQVFSELKEMGPILLQQHNDPDIQLFRQTLRSLTLITETDVYRISRPKKKK</sequence>
<evidence type="ECO:0000313" key="3">
    <source>
        <dbReference type="Proteomes" id="UP000719766"/>
    </source>
</evidence>
<gene>
    <name evidence="2" type="ORF">HD556DRAFT_1449539</name>
</gene>
<dbReference type="GeneID" id="64601379"/>
<protein>
    <submittedName>
        <fullName evidence="2">Uncharacterized protein</fullName>
    </submittedName>
</protein>
<feature type="region of interest" description="Disordered" evidence="1">
    <location>
        <begin position="97"/>
        <end position="181"/>
    </location>
</feature>
<dbReference type="EMBL" id="JABBWE010000090">
    <property type="protein sequence ID" value="KAG1786591.1"/>
    <property type="molecule type" value="Genomic_DNA"/>
</dbReference>
<feature type="compositionally biased region" description="Polar residues" evidence="1">
    <location>
        <begin position="1"/>
        <end position="34"/>
    </location>
</feature>
<feature type="compositionally biased region" description="Polar residues" evidence="1">
    <location>
        <begin position="117"/>
        <end position="131"/>
    </location>
</feature>
<feature type="compositionally biased region" description="Basic and acidic residues" evidence="1">
    <location>
        <begin position="164"/>
        <end position="175"/>
    </location>
</feature>
<comment type="caution">
    <text evidence="2">The sequence shown here is derived from an EMBL/GenBank/DDBJ whole genome shotgun (WGS) entry which is preliminary data.</text>
</comment>
<dbReference type="OrthoDB" id="2688879at2759"/>
<dbReference type="RefSeq" id="XP_041154019.1">
    <property type="nucleotide sequence ID" value="XM_041307615.1"/>
</dbReference>
<evidence type="ECO:0000313" key="2">
    <source>
        <dbReference type="EMBL" id="KAG1786591.1"/>
    </source>
</evidence>
<evidence type="ECO:0000256" key="1">
    <source>
        <dbReference type="SAM" id="MobiDB-lite"/>
    </source>
</evidence>
<feature type="compositionally biased region" description="Pro residues" evidence="1">
    <location>
        <begin position="99"/>
        <end position="112"/>
    </location>
</feature>
<organism evidence="2 3">
    <name type="scientific">Suillus plorans</name>
    <dbReference type="NCBI Taxonomy" id="116603"/>
    <lineage>
        <taxon>Eukaryota</taxon>
        <taxon>Fungi</taxon>
        <taxon>Dikarya</taxon>
        <taxon>Basidiomycota</taxon>
        <taxon>Agaricomycotina</taxon>
        <taxon>Agaricomycetes</taxon>
        <taxon>Agaricomycetidae</taxon>
        <taxon>Boletales</taxon>
        <taxon>Suillineae</taxon>
        <taxon>Suillaceae</taxon>
        <taxon>Suillus</taxon>
    </lineage>
</organism>
<feature type="region of interest" description="Disordered" evidence="1">
    <location>
        <begin position="1"/>
        <end position="35"/>
    </location>
</feature>
<reference evidence="2" key="1">
    <citation type="journal article" date="2020" name="New Phytol.">
        <title>Comparative genomics reveals dynamic genome evolution in host specialist ectomycorrhizal fungi.</title>
        <authorList>
            <person name="Lofgren L.A."/>
            <person name="Nguyen N.H."/>
            <person name="Vilgalys R."/>
            <person name="Ruytinx J."/>
            <person name="Liao H.L."/>
            <person name="Branco S."/>
            <person name="Kuo A."/>
            <person name="LaButti K."/>
            <person name="Lipzen A."/>
            <person name="Andreopoulos W."/>
            <person name="Pangilinan J."/>
            <person name="Riley R."/>
            <person name="Hundley H."/>
            <person name="Na H."/>
            <person name="Barry K."/>
            <person name="Grigoriev I.V."/>
            <person name="Stajich J.E."/>
            <person name="Kennedy P.G."/>
        </authorList>
    </citation>
    <scope>NUCLEOTIDE SEQUENCE</scope>
    <source>
        <strain evidence="2">S12</strain>
    </source>
</reference>
<keyword evidence="3" id="KW-1185">Reference proteome</keyword>
<accession>A0A9P7AEC7</accession>